<evidence type="ECO:0000256" key="3">
    <source>
        <dbReference type="ARBA" id="ARBA00023125"/>
    </source>
</evidence>
<dbReference type="RefSeq" id="WP_167690170.1">
    <property type="nucleotide sequence ID" value="NZ_MYFO02000002.1"/>
</dbReference>
<accession>A0A4Y8PV64</accession>
<gene>
    <name evidence="7" type="ORF">B5M42_19115</name>
</gene>
<dbReference type="Gene3D" id="1.10.1660.10">
    <property type="match status" value="1"/>
</dbReference>
<dbReference type="EMBL" id="MYFO01000031">
    <property type="protein sequence ID" value="TFE84817.1"/>
    <property type="molecule type" value="Genomic_DNA"/>
</dbReference>
<organism evidence="7 8">
    <name type="scientific">Paenibacillus athensensis</name>
    <dbReference type="NCBI Taxonomy" id="1967502"/>
    <lineage>
        <taxon>Bacteria</taxon>
        <taxon>Bacillati</taxon>
        <taxon>Bacillota</taxon>
        <taxon>Bacilli</taxon>
        <taxon>Bacillales</taxon>
        <taxon>Paenibacillaceae</taxon>
        <taxon>Paenibacillus</taxon>
    </lineage>
</organism>
<dbReference type="PANTHER" id="PTHR30204:SF69">
    <property type="entry name" value="MERR-FAMILY TRANSCRIPTIONAL REGULATOR"/>
    <property type="match status" value="1"/>
</dbReference>
<dbReference type="AlphaFoldDB" id="A0A4Y8PV64"/>
<dbReference type="CDD" id="cd01109">
    <property type="entry name" value="HTH_YyaN"/>
    <property type="match status" value="1"/>
</dbReference>
<reference evidence="7 8" key="1">
    <citation type="submission" date="2017-03" db="EMBL/GenBank/DDBJ databases">
        <title>Isolation of Levoglucosan Utilizing Bacteria.</title>
        <authorList>
            <person name="Arya A.S."/>
        </authorList>
    </citation>
    <scope>NUCLEOTIDE SEQUENCE [LARGE SCALE GENOMIC DNA]</scope>
    <source>
        <strain evidence="7 8">MEC069</strain>
    </source>
</reference>
<evidence type="ECO:0000256" key="2">
    <source>
        <dbReference type="ARBA" id="ARBA00023015"/>
    </source>
</evidence>
<evidence type="ECO:0000256" key="4">
    <source>
        <dbReference type="ARBA" id="ARBA00023163"/>
    </source>
</evidence>
<dbReference type="SUPFAM" id="SSF46955">
    <property type="entry name" value="Putative DNA-binding domain"/>
    <property type="match status" value="1"/>
</dbReference>
<dbReference type="InterPro" id="IPR047057">
    <property type="entry name" value="MerR_fam"/>
</dbReference>
<dbReference type="PROSITE" id="PS50937">
    <property type="entry name" value="HTH_MERR_2"/>
    <property type="match status" value="1"/>
</dbReference>
<dbReference type="GO" id="GO:0003700">
    <property type="term" value="F:DNA-binding transcription factor activity"/>
    <property type="evidence" value="ECO:0007669"/>
    <property type="project" value="InterPro"/>
</dbReference>
<dbReference type="InterPro" id="IPR000551">
    <property type="entry name" value="MerR-type_HTH_dom"/>
</dbReference>
<dbReference type="PANTHER" id="PTHR30204">
    <property type="entry name" value="REDOX-CYCLING DRUG-SENSING TRANSCRIPTIONAL ACTIVATOR SOXR"/>
    <property type="match status" value="1"/>
</dbReference>
<dbReference type="InterPro" id="IPR009061">
    <property type="entry name" value="DNA-bd_dom_put_sf"/>
</dbReference>
<keyword evidence="3" id="KW-0238">DNA-binding</keyword>
<feature type="coiled-coil region" evidence="5">
    <location>
        <begin position="86"/>
        <end position="120"/>
    </location>
</feature>
<sequence length="132" mass="15176">MLIREAAEQSGLSAHTIRYYEKLGLLPHVKRTPAGLRDFSPTDVQFLSFVAALRQTGMPWKRIAVFLKDGCISERMNSREVSPAVVEERLALLEEHKLRLAEQQRELVRLDAEVDRKMQLYTQWLQTQPDGG</sequence>
<keyword evidence="5" id="KW-0175">Coiled coil</keyword>
<keyword evidence="2" id="KW-0805">Transcription regulation</keyword>
<protein>
    <recommendedName>
        <fullName evidence="6">HTH merR-type domain-containing protein</fullName>
    </recommendedName>
</protein>
<evidence type="ECO:0000256" key="5">
    <source>
        <dbReference type="SAM" id="Coils"/>
    </source>
</evidence>
<comment type="caution">
    <text evidence="7">The sequence shown here is derived from an EMBL/GenBank/DDBJ whole genome shotgun (WGS) entry which is preliminary data.</text>
</comment>
<evidence type="ECO:0000256" key="1">
    <source>
        <dbReference type="ARBA" id="ARBA00022491"/>
    </source>
</evidence>
<dbReference type="GO" id="GO:0003677">
    <property type="term" value="F:DNA binding"/>
    <property type="evidence" value="ECO:0007669"/>
    <property type="project" value="UniProtKB-KW"/>
</dbReference>
<evidence type="ECO:0000313" key="8">
    <source>
        <dbReference type="Proteomes" id="UP000298246"/>
    </source>
</evidence>
<proteinExistence type="predicted"/>
<dbReference type="SMART" id="SM00422">
    <property type="entry name" value="HTH_MERR"/>
    <property type="match status" value="1"/>
</dbReference>
<dbReference type="Proteomes" id="UP000298246">
    <property type="component" value="Unassembled WGS sequence"/>
</dbReference>
<name>A0A4Y8PV64_9BACL</name>
<keyword evidence="1" id="KW-0678">Repressor</keyword>
<keyword evidence="8" id="KW-1185">Reference proteome</keyword>
<evidence type="ECO:0000313" key="7">
    <source>
        <dbReference type="EMBL" id="TFE84817.1"/>
    </source>
</evidence>
<evidence type="ECO:0000259" key="6">
    <source>
        <dbReference type="PROSITE" id="PS50937"/>
    </source>
</evidence>
<feature type="domain" description="HTH merR-type" evidence="6">
    <location>
        <begin position="1"/>
        <end position="69"/>
    </location>
</feature>
<dbReference type="PRINTS" id="PR00040">
    <property type="entry name" value="HTHMERR"/>
</dbReference>
<dbReference type="Pfam" id="PF13411">
    <property type="entry name" value="MerR_1"/>
    <property type="match status" value="1"/>
</dbReference>
<keyword evidence="4" id="KW-0804">Transcription</keyword>